<dbReference type="AlphaFoldDB" id="A0A0D2ZZH3"/>
<keyword evidence="4" id="KW-1185">Reference proteome</keyword>
<evidence type="ECO:0000313" key="3">
    <source>
        <dbReference type="EnsemblPlants" id="Bo12834s010.1"/>
    </source>
</evidence>
<evidence type="ECO:0000256" key="1">
    <source>
        <dbReference type="SAM" id="MobiDB-lite"/>
    </source>
</evidence>
<dbReference type="PANTHER" id="PTHR23272">
    <property type="entry name" value="BED FINGER-RELATED"/>
    <property type="match status" value="1"/>
</dbReference>
<sequence length="160" mass="18243">MPSVEEWDRGAKICKLLKLFSVITTDFSGSKYPTSNVYFTQVWRIQLLLEKYSICDDAGVREMARDMQVKFDKYWKEYSLILAMGAVLDPRVKTVMLEAAYKELDPSTASLKTAKLKESLSDLYKDYQKLSQTGSSGFSLTPTPHEIVTESPLEDDYDNV</sequence>
<evidence type="ECO:0000313" key="4">
    <source>
        <dbReference type="Proteomes" id="UP000032141"/>
    </source>
</evidence>
<proteinExistence type="predicted"/>
<dbReference type="OMA" id="RRYKEYD"/>
<protein>
    <recommendedName>
        <fullName evidence="2">hAT-like transposase RNase-H fold domain-containing protein</fullName>
    </recommendedName>
</protein>
<dbReference type="Gramene" id="Bo12834s010.1">
    <property type="protein sequence ID" value="Bo12834s010.1"/>
    <property type="gene ID" value="Bo12834s010"/>
</dbReference>
<feature type="domain" description="hAT-like transposase RNase-H fold" evidence="2">
    <location>
        <begin position="28"/>
        <end position="127"/>
    </location>
</feature>
<evidence type="ECO:0000259" key="2">
    <source>
        <dbReference type="Pfam" id="PF14372"/>
    </source>
</evidence>
<organism evidence="3 4">
    <name type="scientific">Brassica oleracea var. oleracea</name>
    <dbReference type="NCBI Taxonomy" id="109376"/>
    <lineage>
        <taxon>Eukaryota</taxon>
        <taxon>Viridiplantae</taxon>
        <taxon>Streptophyta</taxon>
        <taxon>Embryophyta</taxon>
        <taxon>Tracheophyta</taxon>
        <taxon>Spermatophyta</taxon>
        <taxon>Magnoliopsida</taxon>
        <taxon>eudicotyledons</taxon>
        <taxon>Gunneridae</taxon>
        <taxon>Pentapetalae</taxon>
        <taxon>rosids</taxon>
        <taxon>malvids</taxon>
        <taxon>Brassicales</taxon>
        <taxon>Brassicaceae</taxon>
        <taxon>Brassiceae</taxon>
        <taxon>Brassica</taxon>
    </lineage>
</organism>
<reference evidence="3" key="1">
    <citation type="journal article" date="2014" name="Genome Biol.">
        <title>Transcriptome and methylome profiling reveals relics of genome dominance in the mesopolyploid Brassica oleracea.</title>
        <authorList>
            <person name="Parkin I.A."/>
            <person name="Koh C."/>
            <person name="Tang H."/>
            <person name="Robinson S.J."/>
            <person name="Kagale S."/>
            <person name="Clarke W.E."/>
            <person name="Town C.D."/>
            <person name="Nixon J."/>
            <person name="Krishnakumar V."/>
            <person name="Bidwell S.L."/>
            <person name="Denoeud F."/>
            <person name="Belcram H."/>
            <person name="Links M.G."/>
            <person name="Just J."/>
            <person name="Clarke C."/>
            <person name="Bender T."/>
            <person name="Huebert T."/>
            <person name="Mason A.S."/>
            <person name="Pires J.C."/>
            <person name="Barker G."/>
            <person name="Moore J."/>
            <person name="Walley P.G."/>
            <person name="Manoli S."/>
            <person name="Batley J."/>
            <person name="Edwards D."/>
            <person name="Nelson M.N."/>
            <person name="Wang X."/>
            <person name="Paterson A.H."/>
            <person name="King G."/>
            <person name="Bancroft I."/>
            <person name="Chalhoub B."/>
            <person name="Sharpe A.G."/>
        </authorList>
    </citation>
    <scope>NUCLEOTIDE SEQUENCE [LARGE SCALE GENOMIC DNA]</scope>
    <source>
        <strain evidence="3">cv. TO1000</strain>
    </source>
</reference>
<dbReference type="GO" id="GO:0003677">
    <property type="term" value="F:DNA binding"/>
    <property type="evidence" value="ECO:0007669"/>
    <property type="project" value="InterPro"/>
</dbReference>
<dbReference type="eggNOG" id="KOG1121">
    <property type="taxonomic scope" value="Eukaryota"/>
</dbReference>
<dbReference type="Pfam" id="PF14372">
    <property type="entry name" value="hAT-like_RNase-H"/>
    <property type="match status" value="1"/>
</dbReference>
<dbReference type="InterPro" id="IPR025525">
    <property type="entry name" value="hAT-like_transposase_RNase-H"/>
</dbReference>
<dbReference type="Proteomes" id="UP000032141">
    <property type="component" value="Unassembled WGS sequence"/>
</dbReference>
<dbReference type="EnsemblPlants" id="Bo12834s010.1">
    <property type="protein sequence ID" value="Bo12834s010.1"/>
    <property type="gene ID" value="Bo12834s010"/>
</dbReference>
<accession>A0A0D2ZZH3</accession>
<dbReference type="InterPro" id="IPR012337">
    <property type="entry name" value="RNaseH-like_sf"/>
</dbReference>
<feature type="region of interest" description="Disordered" evidence="1">
    <location>
        <begin position="135"/>
        <end position="160"/>
    </location>
</feature>
<reference evidence="3" key="2">
    <citation type="submission" date="2015-06" db="UniProtKB">
        <authorList>
            <consortium name="EnsemblPlants"/>
        </authorList>
    </citation>
    <scope>IDENTIFICATION</scope>
</reference>
<dbReference type="PANTHER" id="PTHR23272:SF184">
    <property type="entry name" value="OS03G0311250 PROTEIN"/>
    <property type="match status" value="1"/>
</dbReference>
<dbReference type="SUPFAM" id="SSF53098">
    <property type="entry name" value="Ribonuclease H-like"/>
    <property type="match status" value="1"/>
</dbReference>
<dbReference type="HOGENOM" id="CLU_123030_0_0_1"/>
<name>A0A0D2ZZH3_BRAOL</name>